<reference evidence="8" key="1">
    <citation type="submission" date="2009-10" db="EMBL/GenBank/DDBJ databases">
        <title>Complete sequence of Bacillus selenitireducens MLS10.</title>
        <authorList>
            <consortium name="US DOE Joint Genome Institute"/>
            <person name="Lucas S."/>
            <person name="Copeland A."/>
            <person name="Lapidus A."/>
            <person name="Glavina del Rio T."/>
            <person name="Dalin E."/>
            <person name="Tice H."/>
            <person name="Bruce D."/>
            <person name="Goodwin L."/>
            <person name="Pitluck S."/>
            <person name="Sims D."/>
            <person name="Brettin T."/>
            <person name="Detter J.C."/>
            <person name="Han C."/>
            <person name="Larimer F."/>
            <person name="Land M."/>
            <person name="Hauser L."/>
            <person name="Kyrpides N."/>
            <person name="Ovchinnikova G."/>
            <person name="Stolz J."/>
        </authorList>
    </citation>
    <scope>NUCLEOTIDE SEQUENCE [LARGE SCALE GENOMIC DNA]</scope>
    <source>
        <strain evidence="8">MLS10</strain>
    </source>
</reference>
<dbReference type="OrthoDB" id="2381682at2"/>
<dbReference type="STRING" id="439292.Bsel_1883"/>
<evidence type="ECO:0000313" key="9">
    <source>
        <dbReference type="Proteomes" id="UP000000271"/>
    </source>
</evidence>
<keyword evidence="4 6" id="KW-1133">Transmembrane helix</keyword>
<dbReference type="PANTHER" id="PTHR12677:SF59">
    <property type="entry name" value="GOLGI APPARATUS MEMBRANE PROTEIN TVP38-RELATED"/>
    <property type="match status" value="1"/>
</dbReference>
<gene>
    <name evidence="8" type="ordered locus">Bsel_1883</name>
</gene>
<keyword evidence="3 6" id="KW-0812">Transmembrane</keyword>
<feature type="transmembrane region" description="Helical" evidence="6">
    <location>
        <begin position="78"/>
        <end position="101"/>
    </location>
</feature>
<feature type="transmembrane region" description="Helical" evidence="6">
    <location>
        <begin position="45"/>
        <end position="72"/>
    </location>
</feature>
<dbReference type="EMBL" id="CP001791">
    <property type="protein sequence ID" value="ADH99387.1"/>
    <property type="molecule type" value="Genomic_DNA"/>
</dbReference>
<evidence type="ECO:0000256" key="1">
    <source>
        <dbReference type="ARBA" id="ARBA00004651"/>
    </source>
</evidence>
<dbReference type="Proteomes" id="UP000000271">
    <property type="component" value="Chromosome"/>
</dbReference>
<proteinExistence type="inferred from homology"/>
<sequence>MRKWVAMLLVLLMIVIIIWRWDWIMALRNEDLNYFTEEMFGQWGYGILLFTIPLMMVQNVVTLFPILILIVFHFVVFGVWGGILASFAGTFLGAVVCFFLARSAAGRFFDRYWEKNEDRLKKVIHAIDHYGVYMLVLLRSIPVMPSNLISIAAAASPISTVSYMWSTVFGNIAMIGVLSFLSMPLWVDESGAGPGYIVFFSLFFMLLIGYFLRHLYEERKVRVKRS</sequence>
<keyword evidence="9" id="KW-1185">Reference proteome</keyword>
<dbReference type="PANTHER" id="PTHR12677">
    <property type="entry name" value="GOLGI APPARATUS MEMBRANE PROTEIN TVP38-RELATED"/>
    <property type="match status" value="1"/>
</dbReference>
<protein>
    <recommendedName>
        <fullName evidence="6">TVP38/TMEM64 family membrane protein</fullName>
    </recommendedName>
</protein>
<dbReference type="GO" id="GO:0005886">
    <property type="term" value="C:plasma membrane"/>
    <property type="evidence" value="ECO:0007669"/>
    <property type="project" value="UniProtKB-SubCell"/>
</dbReference>
<evidence type="ECO:0000256" key="2">
    <source>
        <dbReference type="ARBA" id="ARBA00022475"/>
    </source>
</evidence>
<evidence type="ECO:0000256" key="5">
    <source>
        <dbReference type="ARBA" id="ARBA00023136"/>
    </source>
</evidence>
<evidence type="ECO:0000256" key="4">
    <source>
        <dbReference type="ARBA" id="ARBA00022989"/>
    </source>
</evidence>
<keyword evidence="5 6" id="KW-0472">Membrane</keyword>
<dbReference type="eggNOG" id="COG0398">
    <property type="taxonomic scope" value="Bacteria"/>
</dbReference>
<evidence type="ECO:0000256" key="3">
    <source>
        <dbReference type="ARBA" id="ARBA00022692"/>
    </source>
</evidence>
<evidence type="ECO:0000313" key="8">
    <source>
        <dbReference type="EMBL" id="ADH99387.1"/>
    </source>
</evidence>
<organism evidence="8 9">
    <name type="scientific">Bacillus selenitireducens (strain ATCC 700615 / DSM 15326 / MLS10)</name>
    <dbReference type="NCBI Taxonomy" id="439292"/>
    <lineage>
        <taxon>Bacteria</taxon>
        <taxon>Bacillati</taxon>
        <taxon>Bacillota</taxon>
        <taxon>Bacilli</taxon>
        <taxon>Bacillales</taxon>
        <taxon>Bacillaceae</taxon>
        <taxon>Salisediminibacterium</taxon>
    </lineage>
</organism>
<evidence type="ECO:0000259" key="7">
    <source>
        <dbReference type="Pfam" id="PF09335"/>
    </source>
</evidence>
<accession>D6XUA1</accession>
<feature type="transmembrane region" description="Helical" evidence="6">
    <location>
        <begin position="193"/>
        <end position="212"/>
    </location>
</feature>
<dbReference type="KEGG" id="bse:Bsel_1883"/>
<dbReference type="Pfam" id="PF09335">
    <property type="entry name" value="VTT_dom"/>
    <property type="match status" value="1"/>
</dbReference>
<feature type="transmembrane region" description="Helical" evidence="6">
    <location>
        <begin position="168"/>
        <end position="187"/>
    </location>
</feature>
<dbReference type="InterPro" id="IPR015414">
    <property type="entry name" value="TMEM64"/>
</dbReference>
<name>D6XUA1_BACIE</name>
<dbReference type="AlphaFoldDB" id="D6XUA1"/>
<dbReference type="RefSeq" id="WP_013172809.1">
    <property type="nucleotide sequence ID" value="NC_014219.1"/>
</dbReference>
<feature type="domain" description="VTT" evidence="7">
    <location>
        <begin position="64"/>
        <end position="181"/>
    </location>
</feature>
<comment type="similarity">
    <text evidence="6">Belongs to the TVP38/TMEM64 family.</text>
</comment>
<dbReference type="InterPro" id="IPR032816">
    <property type="entry name" value="VTT_dom"/>
</dbReference>
<comment type="subcellular location">
    <subcellularLocation>
        <location evidence="1 6">Cell membrane</location>
        <topology evidence="1 6">Multi-pass membrane protein</topology>
    </subcellularLocation>
</comment>
<evidence type="ECO:0000256" key="6">
    <source>
        <dbReference type="RuleBase" id="RU366058"/>
    </source>
</evidence>
<dbReference type="HOGENOM" id="CLU_1183099_0_0_9"/>
<feature type="transmembrane region" description="Helical" evidence="6">
    <location>
        <begin position="6"/>
        <end position="24"/>
    </location>
</feature>
<keyword evidence="2 6" id="KW-1003">Cell membrane</keyword>